<organism evidence="6 7">
    <name type="scientific">Planktotalea frisia</name>
    <dbReference type="NCBI Taxonomy" id="696762"/>
    <lineage>
        <taxon>Bacteria</taxon>
        <taxon>Pseudomonadati</taxon>
        <taxon>Pseudomonadota</taxon>
        <taxon>Alphaproteobacteria</taxon>
        <taxon>Rhodobacterales</taxon>
        <taxon>Paracoccaceae</taxon>
        <taxon>Planktotalea</taxon>
    </lineage>
</organism>
<dbReference type="PANTHER" id="PTHR30246:SF1">
    <property type="entry name" value="2-DEHYDRO-3-DEOXY-6-PHOSPHOGALACTONATE ALDOLASE-RELATED"/>
    <property type="match status" value="1"/>
</dbReference>
<keyword evidence="4 6" id="KW-0456">Lyase</keyword>
<comment type="pathway">
    <text evidence="1">Carbohydrate acid metabolism.</text>
</comment>
<evidence type="ECO:0000256" key="1">
    <source>
        <dbReference type="ARBA" id="ARBA00004761"/>
    </source>
</evidence>
<evidence type="ECO:0000256" key="5">
    <source>
        <dbReference type="ARBA" id="ARBA00023277"/>
    </source>
</evidence>
<name>A0A1L9NTS2_9RHOB</name>
<evidence type="ECO:0000256" key="4">
    <source>
        <dbReference type="ARBA" id="ARBA00023239"/>
    </source>
</evidence>
<dbReference type="SUPFAM" id="SSF51569">
    <property type="entry name" value="Aldolase"/>
    <property type="match status" value="1"/>
</dbReference>
<dbReference type="Gene3D" id="3.20.20.70">
    <property type="entry name" value="Aldolase class I"/>
    <property type="match status" value="1"/>
</dbReference>
<reference evidence="6 7" key="1">
    <citation type="submission" date="2016-10" db="EMBL/GenBank/DDBJ databases">
        <title>Genome sequence of Planktotalea frisia SH6-1.</title>
        <authorList>
            <person name="Poehlein A."/>
            <person name="Bakenhus I."/>
            <person name="Voget S."/>
            <person name="Brinkhoff T."/>
            <person name="Simon M."/>
        </authorList>
    </citation>
    <scope>NUCLEOTIDE SEQUENCE [LARGE SCALE GENOMIC DNA]</scope>
    <source>
        <strain evidence="6 7">SH6-1</strain>
    </source>
</reference>
<dbReference type="InterPro" id="IPR013785">
    <property type="entry name" value="Aldolase_TIM"/>
</dbReference>
<keyword evidence="7" id="KW-1185">Reference proteome</keyword>
<sequence length="201" mass="20895">MAANPLIAILRGLEPQNAEPVAEVLVDAGFQIIEVPLNSPQPFDSISKIAKRHGANAIVGAGTVLTVPDVHAVADAGGQIIVSPNMNPDVGRAAIDRGLYWCPGVITPTEAFAALEIGSAVLKIFPAEMVPPSAVAALRAVLPVDTFVAVVGGISPDNMKPYWNAGTNGFGLGSALFKPSYSVEEIAKRAQAFIKAIKEFA</sequence>
<dbReference type="AlphaFoldDB" id="A0A1L9NTS2"/>
<evidence type="ECO:0000313" key="7">
    <source>
        <dbReference type="Proteomes" id="UP000184514"/>
    </source>
</evidence>
<accession>A0A1L9NTS2</accession>
<dbReference type="NCBIfam" id="NF006600">
    <property type="entry name" value="PRK09140.1"/>
    <property type="match status" value="1"/>
</dbReference>
<dbReference type="PANTHER" id="PTHR30246">
    <property type="entry name" value="2-KETO-3-DEOXY-6-PHOSPHOGLUCONATE ALDOLASE"/>
    <property type="match status" value="1"/>
</dbReference>
<dbReference type="GO" id="GO:0008674">
    <property type="term" value="F:2-dehydro-3-deoxy-6-phosphogalactonate aldolase activity"/>
    <property type="evidence" value="ECO:0007669"/>
    <property type="project" value="UniProtKB-EC"/>
</dbReference>
<gene>
    <name evidence="6" type="primary">dgoA_3</name>
    <name evidence="6" type="ORF">PFRI_30740</name>
</gene>
<dbReference type="EC" id="4.1.2.21" evidence="6"/>
<dbReference type="Proteomes" id="UP000184514">
    <property type="component" value="Unassembled WGS sequence"/>
</dbReference>
<dbReference type="Pfam" id="PF01081">
    <property type="entry name" value="Aldolase"/>
    <property type="match status" value="1"/>
</dbReference>
<dbReference type="InterPro" id="IPR000887">
    <property type="entry name" value="Aldlse_KDPG_KHG"/>
</dbReference>
<keyword evidence="5" id="KW-0119">Carbohydrate metabolism</keyword>
<dbReference type="STRING" id="696762.PFRI_30740"/>
<protein>
    <submittedName>
        <fullName evidence="6">2-dehydro-3-deoxy-6-phosphogalactonate aldolase</fullName>
        <ecNumber evidence="6">4.1.2.21</ecNumber>
    </submittedName>
</protein>
<dbReference type="EMBL" id="MLCB01000171">
    <property type="protein sequence ID" value="OJI92698.1"/>
    <property type="molecule type" value="Genomic_DNA"/>
</dbReference>
<evidence type="ECO:0000256" key="2">
    <source>
        <dbReference type="ARBA" id="ARBA00006906"/>
    </source>
</evidence>
<comment type="subunit">
    <text evidence="3">Homotrimer.</text>
</comment>
<evidence type="ECO:0000256" key="3">
    <source>
        <dbReference type="ARBA" id="ARBA00011233"/>
    </source>
</evidence>
<evidence type="ECO:0000313" key="6">
    <source>
        <dbReference type="EMBL" id="OJI92698.1"/>
    </source>
</evidence>
<dbReference type="CDD" id="cd00452">
    <property type="entry name" value="KDPG_aldolase"/>
    <property type="match status" value="1"/>
</dbReference>
<comment type="similarity">
    <text evidence="2">Belongs to the KHG/KDPG aldolase family.</text>
</comment>
<proteinExistence type="inferred from homology"/>
<comment type="caution">
    <text evidence="6">The sequence shown here is derived from an EMBL/GenBank/DDBJ whole genome shotgun (WGS) entry which is preliminary data.</text>
</comment>